<sequence>MEIYIVNHQILIIIIIRKLYSYGLSYQKIAKANYCITRSKRQRIYIPNQNSCARKNVNLLMGRNQLIVNSQQYYYEKKKYYSTKYFQQLKRFQILVMNIIMLFYSQLNEFTYESKYYNVRNRF</sequence>
<keyword evidence="2" id="KW-1185">Reference proteome</keyword>
<protein>
    <submittedName>
        <fullName evidence="1">Uncharacterized protein</fullName>
    </submittedName>
</protein>
<dbReference type="Proteomes" id="UP000692954">
    <property type="component" value="Unassembled WGS sequence"/>
</dbReference>
<organism evidence="1 2">
    <name type="scientific">Paramecium sonneborni</name>
    <dbReference type="NCBI Taxonomy" id="65129"/>
    <lineage>
        <taxon>Eukaryota</taxon>
        <taxon>Sar</taxon>
        <taxon>Alveolata</taxon>
        <taxon>Ciliophora</taxon>
        <taxon>Intramacronucleata</taxon>
        <taxon>Oligohymenophorea</taxon>
        <taxon>Peniculida</taxon>
        <taxon>Parameciidae</taxon>
        <taxon>Paramecium</taxon>
    </lineage>
</organism>
<gene>
    <name evidence="1" type="ORF">PSON_ATCC_30995.1.T0090166</name>
</gene>
<evidence type="ECO:0000313" key="2">
    <source>
        <dbReference type="Proteomes" id="UP000692954"/>
    </source>
</evidence>
<proteinExistence type="predicted"/>
<dbReference type="OrthoDB" id="322958at2759"/>
<dbReference type="AlphaFoldDB" id="A0A8S1KNH3"/>
<name>A0A8S1KNH3_9CILI</name>
<accession>A0A8S1KNH3</accession>
<comment type="caution">
    <text evidence="1">The sequence shown here is derived from an EMBL/GenBank/DDBJ whole genome shotgun (WGS) entry which is preliminary data.</text>
</comment>
<dbReference type="EMBL" id="CAJJDN010000009">
    <property type="protein sequence ID" value="CAD8055285.1"/>
    <property type="molecule type" value="Genomic_DNA"/>
</dbReference>
<reference evidence="1" key="1">
    <citation type="submission" date="2021-01" db="EMBL/GenBank/DDBJ databases">
        <authorList>
            <consortium name="Genoscope - CEA"/>
            <person name="William W."/>
        </authorList>
    </citation>
    <scope>NUCLEOTIDE SEQUENCE</scope>
</reference>
<evidence type="ECO:0000313" key="1">
    <source>
        <dbReference type="EMBL" id="CAD8055285.1"/>
    </source>
</evidence>